<protein>
    <submittedName>
        <fullName evidence="4">WD40-repeat-containing domain protein</fullName>
    </submittedName>
</protein>
<keyword evidence="5" id="KW-1185">Reference proteome</keyword>
<dbReference type="SMART" id="SM00320">
    <property type="entry name" value="WD40"/>
    <property type="match status" value="3"/>
</dbReference>
<dbReference type="Gene3D" id="2.130.10.10">
    <property type="entry name" value="YVTN repeat-like/Quinoprotein amine dehydrogenase"/>
    <property type="match status" value="2"/>
</dbReference>
<dbReference type="PANTHER" id="PTHR44129">
    <property type="entry name" value="WD REPEAT-CONTAINING PROTEIN POP1"/>
    <property type="match status" value="1"/>
</dbReference>
<proteinExistence type="predicted"/>
<gene>
    <name evidence="4" type="ORF">C8A01DRAFT_51469</name>
</gene>
<dbReference type="PROSITE" id="PS50082">
    <property type="entry name" value="WD_REPEATS_2"/>
    <property type="match status" value="2"/>
</dbReference>
<dbReference type="EMBL" id="MU854805">
    <property type="protein sequence ID" value="KAK4031452.1"/>
    <property type="molecule type" value="Genomic_DNA"/>
</dbReference>
<dbReference type="AlphaFoldDB" id="A0AAN6SL93"/>
<evidence type="ECO:0000313" key="4">
    <source>
        <dbReference type="EMBL" id="KAK4031452.1"/>
    </source>
</evidence>
<keyword evidence="2" id="KW-0677">Repeat</keyword>
<comment type="caution">
    <text evidence="4">The sequence shown here is derived from an EMBL/GenBank/DDBJ whole genome shotgun (WGS) entry which is preliminary data.</text>
</comment>
<reference evidence="5" key="1">
    <citation type="journal article" date="2023" name="Mol. Phylogenet. Evol.">
        <title>Genome-scale phylogeny and comparative genomics of the fungal order Sordariales.</title>
        <authorList>
            <person name="Hensen N."/>
            <person name="Bonometti L."/>
            <person name="Westerberg I."/>
            <person name="Brannstrom I.O."/>
            <person name="Guillou S."/>
            <person name="Cros-Aarteil S."/>
            <person name="Calhoun S."/>
            <person name="Haridas S."/>
            <person name="Kuo A."/>
            <person name="Mondo S."/>
            <person name="Pangilinan J."/>
            <person name="Riley R."/>
            <person name="LaButti K."/>
            <person name="Andreopoulos B."/>
            <person name="Lipzen A."/>
            <person name="Chen C."/>
            <person name="Yan M."/>
            <person name="Daum C."/>
            <person name="Ng V."/>
            <person name="Clum A."/>
            <person name="Steindorff A."/>
            <person name="Ohm R.A."/>
            <person name="Martin F."/>
            <person name="Silar P."/>
            <person name="Natvig D.O."/>
            <person name="Lalanne C."/>
            <person name="Gautier V."/>
            <person name="Ament-Velasquez S.L."/>
            <person name="Kruys A."/>
            <person name="Hutchinson M.I."/>
            <person name="Powell A.J."/>
            <person name="Barry K."/>
            <person name="Miller A.N."/>
            <person name="Grigoriev I.V."/>
            <person name="Debuchy R."/>
            <person name="Gladieux P."/>
            <person name="Hiltunen Thoren M."/>
            <person name="Johannesson H."/>
        </authorList>
    </citation>
    <scope>NUCLEOTIDE SEQUENCE [LARGE SCALE GENOMIC DNA]</scope>
    <source>
        <strain evidence="5">CBS 284.82</strain>
    </source>
</reference>
<dbReference type="InterPro" id="IPR015943">
    <property type="entry name" value="WD40/YVTN_repeat-like_dom_sf"/>
</dbReference>
<dbReference type="InterPro" id="IPR050349">
    <property type="entry name" value="WD_LIS1/nudF_dynein_reg"/>
</dbReference>
<evidence type="ECO:0000256" key="1">
    <source>
        <dbReference type="ARBA" id="ARBA00022574"/>
    </source>
</evidence>
<keyword evidence="1 3" id="KW-0853">WD repeat</keyword>
<organism evidence="4 5">
    <name type="scientific">Parachaetomium inaequale</name>
    <dbReference type="NCBI Taxonomy" id="2588326"/>
    <lineage>
        <taxon>Eukaryota</taxon>
        <taxon>Fungi</taxon>
        <taxon>Dikarya</taxon>
        <taxon>Ascomycota</taxon>
        <taxon>Pezizomycotina</taxon>
        <taxon>Sordariomycetes</taxon>
        <taxon>Sordariomycetidae</taxon>
        <taxon>Sordariales</taxon>
        <taxon>Chaetomiaceae</taxon>
        <taxon>Parachaetomium</taxon>
    </lineage>
</organism>
<dbReference type="InterPro" id="IPR001680">
    <property type="entry name" value="WD40_rpt"/>
</dbReference>
<evidence type="ECO:0000313" key="5">
    <source>
        <dbReference type="Proteomes" id="UP001303115"/>
    </source>
</evidence>
<accession>A0AAN6SL93</accession>
<dbReference type="SUPFAM" id="SSF50978">
    <property type="entry name" value="WD40 repeat-like"/>
    <property type="match status" value="1"/>
</dbReference>
<sequence length="345" mass="38501">MSETLRGDIYDLRHPGYPIDQVKQPEPDPLATVHYSCVYWVDHLHDCDPARNAPNELQDSGSIDKFLRRNYLHWLEALSLIRSMSEGTASLMRLKKLLQGEISQLAHLVRDGCRFIQYNKWAIESSPLQVIIRNLFRNEEPRWIVTNPITLEGHSDSVTSVAWSHDVARLASASYDSTCIATLEGHSSRVTSVAWSYNAARLVSASWDRTVKIWDAITGQCIATLEGYSDSVTSVAWSYNIARLVSASLDTTLVSVLYDSTDTITGRYIATLEGHYDAVTSCIATLEAGQVPRSLQFDISLSRRLHTDVGTFDLPPALSSTALARTGYSLSSNGTWIRYRGENLL</sequence>
<dbReference type="PROSITE" id="PS50294">
    <property type="entry name" value="WD_REPEATS_REGION"/>
    <property type="match status" value="1"/>
</dbReference>
<feature type="repeat" description="WD" evidence="3">
    <location>
        <begin position="183"/>
        <end position="224"/>
    </location>
</feature>
<feature type="repeat" description="WD" evidence="3">
    <location>
        <begin position="151"/>
        <end position="178"/>
    </location>
</feature>
<dbReference type="Proteomes" id="UP001303115">
    <property type="component" value="Unassembled WGS sequence"/>
</dbReference>
<name>A0AAN6SL93_9PEZI</name>
<evidence type="ECO:0000256" key="3">
    <source>
        <dbReference type="PROSITE-ProRule" id="PRU00221"/>
    </source>
</evidence>
<dbReference type="Pfam" id="PF00400">
    <property type="entry name" value="WD40"/>
    <property type="match status" value="2"/>
</dbReference>
<dbReference type="InterPro" id="IPR036322">
    <property type="entry name" value="WD40_repeat_dom_sf"/>
</dbReference>
<evidence type="ECO:0000256" key="2">
    <source>
        <dbReference type="ARBA" id="ARBA00022737"/>
    </source>
</evidence>